<dbReference type="Proteomes" id="UP000785171">
    <property type="component" value="Unassembled WGS sequence"/>
</dbReference>
<evidence type="ECO:0000313" key="7">
    <source>
        <dbReference type="Proteomes" id="UP000285883"/>
    </source>
</evidence>
<organism evidence="4 7">
    <name type="scientific">Phytophthora kernoviae</name>
    <dbReference type="NCBI Taxonomy" id="325452"/>
    <lineage>
        <taxon>Eukaryota</taxon>
        <taxon>Sar</taxon>
        <taxon>Stramenopiles</taxon>
        <taxon>Oomycota</taxon>
        <taxon>Peronosporomycetes</taxon>
        <taxon>Peronosporales</taxon>
        <taxon>Peronosporaceae</taxon>
        <taxon>Phytophthora</taxon>
    </lineage>
</organism>
<reference evidence="6 7" key="2">
    <citation type="submission" date="2018-07" db="EMBL/GenBank/DDBJ databases">
        <title>Genome sequencing of oomycete isolates from Chile give support for New Zealand origin for Phytophthora kernoviae and make available the first Nothophytophthora sp. genome.</title>
        <authorList>
            <person name="Studholme D.J."/>
            <person name="Sanfuentes E."/>
            <person name="Panda P."/>
            <person name="Hill R."/>
            <person name="Sambles C."/>
            <person name="Grant M."/>
            <person name="Williams N.M."/>
            <person name="Mcdougal R.L."/>
        </authorList>
    </citation>
    <scope>NUCLEOTIDE SEQUENCE [LARGE SCALE GENOMIC DNA]</scope>
    <source>
        <strain evidence="4">Chile2</strain>
        <strain evidence="5">Chile4</strain>
    </source>
</reference>
<keyword evidence="6" id="KW-1185">Reference proteome</keyword>
<name>A0A421F2G3_9STRA</name>
<dbReference type="EMBL" id="JPWU03000218">
    <property type="protein sequence ID" value="KAG2522323.1"/>
    <property type="molecule type" value="Genomic_DNA"/>
</dbReference>
<gene>
    <name evidence="4" type="ORF">BBI17_006025</name>
    <name evidence="5" type="ORF">BBO99_00006830</name>
    <name evidence="2" type="ORF">JM16_005687</name>
    <name evidence="3" type="ORF">JM18_006229</name>
</gene>
<dbReference type="Proteomes" id="UP000792063">
    <property type="component" value="Unassembled WGS sequence"/>
</dbReference>
<dbReference type="AlphaFoldDB" id="A0A421F2G3"/>
<reference evidence="2" key="1">
    <citation type="journal article" date="2015" name="Genom Data">
        <title>Genome sequences of six Phytophthora species associated with forests in New Zealand.</title>
        <authorList>
            <person name="Studholme D.J."/>
            <person name="McDougal R.L."/>
            <person name="Sambles C."/>
            <person name="Hansen E."/>
            <person name="Hardy G."/>
            <person name="Grant M."/>
            <person name="Ganley R.J."/>
            <person name="Williams N.M."/>
        </authorList>
    </citation>
    <scope>NUCLEOTIDE SEQUENCE</scope>
    <source>
        <strain evidence="2">NZFS 2646</strain>
        <strain evidence="3">NZFS 3630</strain>
    </source>
</reference>
<reference evidence="2" key="3">
    <citation type="submission" date="2020-06" db="EMBL/GenBank/DDBJ databases">
        <authorList>
            <person name="Studholme D.J."/>
        </authorList>
    </citation>
    <scope>NUCLEOTIDE SEQUENCE</scope>
    <source>
        <strain evidence="2">NZFS 2646</strain>
        <strain evidence="3">NZFS 3630</strain>
    </source>
</reference>
<evidence type="ECO:0000313" key="4">
    <source>
        <dbReference type="EMBL" id="RLN15282.1"/>
    </source>
</evidence>
<sequence>MMGEIFSRIRVSMADLSVNIDLIKMPRMLLLAVAAASMAVLAIASPLKDDPYTPTDASTEERSNSIFTTLSDDGPMAGMGGRRLEPFPTLNPEERSSESIYTTLSDNGPMAGMGNRKLRQ</sequence>
<dbReference type="EMBL" id="MBDN02000254">
    <property type="protein sequence ID" value="RLN77338.1"/>
    <property type="molecule type" value="Genomic_DNA"/>
</dbReference>
<comment type="caution">
    <text evidence="4">The sequence shown here is derived from an EMBL/GenBank/DDBJ whole genome shotgun (WGS) entry which is preliminary data.</text>
</comment>
<evidence type="ECO:0000313" key="2">
    <source>
        <dbReference type="EMBL" id="KAG2521072.1"/>
    </source>
</evidence>
<feature type="region of interest" description="Disordered" evidence="1">
    <location>
        <begin position="47"/>
        <end position="120"/>
    </location>
</feature>
<dbReference type="Proteomes" id="UP000285624">
    <property type="component" value="Unassembled WGS sequence"/>
</dbReference>
<evidence type="ECO:0000313" key="3">
    <source>
        <dbReference type="EMBL" id="KAG2522323.1"/>
    </source>
</evidence>
<proteinExistence type="predicted"/>
<dbReference type="EMBL" id="JPWV03000214">
    <property type="protein sequence ID" value="KAG2521072.1"/>
    <property type="molecule type" value="Genomic_DNA"/>
</dbReference>
<evidence type="ECO:0000256" key="1">
    <source>
        <dbReference type="SAM" id="MobiDB-lite"/>
    </source>
</evidence>
<dbReference type="Proteomes" id="UP000285883">
    <property type="component" value="Unassembled WGS sequence"/>
</dbReference>
<protein>
    <submittedName>
        <fullName evidence="4">Uncharacterized protein</fullName>
    </submittedName>
</protein>
<evidence type="ECO:0000313" key="6">
    <source>
        <dbReference type="Proteomes" id="UP000285624"/>
    </source>
</evidence>
<evidence type="ECO:0000313" key="5">
    <source>
        <dbReference type="EMBL" id="RLN77338.1"/>
    </source>
</evidence>
<accession>A0A421F2G3</accession>
<dbReference type="EMBL" id="MAYM02001464">
    <property type="protein sequence ID" value="RLN15282.1"/>
    <property type="molecule type" value="Genomic_DNA"/>
</dbReference>